<gene>
    <name evidence="6" type="ORF">SAMN05428964_10421</name>
    <name evidence="5" type="ORF">TH44_22760</name>
</gene>
<dbReference type="AlphaFoldDB" id="A0A154KUD9"/>
<dbReference type="EMBL" id="OBMM01000004">
    <property type="protein sequence ID" value="SOC23243.1"/>
    <property type="molecule type" value="Genomic_DNA"/>
</dbReference>
<comment type="similarity">
    <text evidence="2">Belongs to the methyl-accepting chemotaxis (MCP) protein family.</text>
</comment>
<protein>
    <submittedName>
        <fullName evidence="5 6">Chemotaxis protein</fullName>
    </submittedName>
</protein>
<sequence length="441" mass="47641">MHQELKRRLEFIDFDDRKAAHLKKAWPIIEKNLAPILDEFYRKVMARGDLAKIIGDPSNIERLKNAQRKHWAKLFDGTFDQVYYDDVRRIGKAHEIIGLTPESYVSAYNFLLARLCDILYAYFRKDSAVSQIVTASTNAILVDMEMAITVYYEETQKTYSNRLAKMSGEFEATVSKVVEALASSAEDMSSASETLISSMGQTTEQVENAKSAAEISASNASTVAGSAEELDSSIREISSQISRASTVSNEVESSVQATSDVIESLNVSAEQIGTVVDLIDKIANQTNLLALNATIEAARAGDAGKGFAVVASEVKNLANQTAKATGDITTQINNVQQNTSAAVTAIREVAGQISSIVDSITAISAAVEQQAAATTEISTNITSVSSANGNVNTSLESVSGTAHRTGTVAEEVYKVSQVLKQHSRQLKTDVNNFVSRLTETS</sequence>
<dbReference type="InterPro" id="IPR039379">
    <property type="entry name" value="Protoglobin_sensor_dom"/>
</dbReference>
<dbReference type="InterPro" id="IPR009050">
    <property type="entry name" value="Globin-like_sf"/>
</dbReference>
<keyword evidence="1 3" id="KW-0807">Transducer</keyword>
<reference evidence="6 7" key="2">
    <citation type="submission" date="2017-08" db="EMBL/GenBank/DDBJ databases">
        <authorList>
            <person name="de Groot N.N."/>
        </authorList>
    </citation>
    <scope>NUCLEOTIDE SEQUENCE [LARGE SCALE GENOMIC DNA]</scope>
    <source>
        <strain evidence="6 7">USBA 78</strain>
    </source>
</reference>
<proteinExistence type="inferred from homology"/>
<dbReference type="GO" id="GO:0020037">
    <property type="term" value="F:heme binding"/>
    <property type="evidence" value="ECO:0007669"/>
    <property type="project" value="InterPro"/>
</dbReference>
<dbReference type="CDD" id="cd01068">
    <property type="entry name" value="globin_sensor"/>
    <property type="match status" value="1"/>
</dbReference>
<dbReference type="GO" id="GO:0006935">
    <property type="term" value="P:chemotaxis"/>
    <property type="evidence" value="ECO:0007669"/>
    <property type="project" value="InterPro"/>
</dbReference>
<dbReference type="Proteomes" id="UP000252266">
    <property type="component" value="Unassembled WGS sequence"/>
</dbReference>
<dbReference type="SMART" id="SM00283">
    <property type="entry name" value="MA"/>
    <property type="match status" value="1"/>
</dbReference>
<evidence type="ECO:0000256" key="3">
    <source>
        <dbReference type="PROSITE-ProRule" id="PRU00284"/>
    </source>
</evidence>
<dbReference type="GO" id="GO:0004888">
    <property type="term" value="F:transmembrane signaling receptor activity"/>
    <property type="evidence" value="ECO:0007669"/>
    <property type="project" value="InterPro"/>
</dbReference>
<dbReference type="InterPro" id="IPR004089">
    <property type="entry name" value="MCPsignal_dom"/>
</dbReference>
<dbReference type="Pfam" id="PF00015">
    <property type="entry name" value="MCPsignal"/>
    <property type="match status" value="1"/>
</dbReference>
<evidence type="ECO:0000313" key="7">
    <source>
        <dbReference type="Proteomes" id="UP000219068"/>
    </source>
</evidence>
<evidence type="ECO:0000313" key="6">
    <source>
        <dbReference type="EMBL" id="SOC23243.1"/>
    </source>
</evidence>
<dbReference type="PROSITE" id="PS50111">
    <property type="entry name" value="CHEMOTAXIS_TRANSDUC_2"/>
    <property type="match status" value="1"/>
</dbReference>
<dbReference type="PANTHER" id="PTHR32089:SF112">
    <property type="entry name" value="LYSOZYME-LIKE PROTEIN-RELATED"/>
    <property type="match status" value="1"/>
</dbReference>
<organism evidence="5 8">
    <name type="scientific">Thalassospira xiamenensis</name>
    <dbReference type="NCBI Taxonomy" id="220697"/>
    <lineage>
        <taxon>Bacteria</taxon>
        <taxon>Pseudomonadati</taxon>
        <taxon>Pseudomonadota</taxon>
        <taxon>Alphaproteobacteria</taxon>
        <taxon>Rhodospirillales</taxon>
        <taxon>Thalassospiraceae</taxon>
        <taxon>Thalassospira</taxon>
    </lineage>
</organism>
<dbReference type="SUPFAM" id="SSF46458">
    <property type="entry name" value="Globin-like"/>
    <property type="match status" value="1"/>
</dbReference>
<accession>A0A154KUD9</accession>
<name>A0A154KUD9_9PROT</name>
<dbReference type="Proteomes" id="UP000219068">
    <property type="component" value="Unassembled WGS sequence"/>
</dbReference>
<dbReference type="PANTHER" id="PTHR32089">
    <property type="entry name" value="METHYL-ACCEPTING CHEMOTAXIS PROTEIN MCPB"/>
    <property type="match status" value="1"/>
</dbReference>
<dbReference type="InterPro" id="IPR004090">
    <property type="entry name" value="Chemotax_Me-accpt_rcpt"/>
</dbReference>
<dbReference type="GO" id="GO:0016020">
    <property type="term" value="C:membrane"/>
    <property type="evidence" value="ECO:0007669"/>
    <property type="project" value="InterPro"/>
</dbReference>
<feature type="domain" description="Methyl-accepting transducer" evidence="4">
    <location>
        <begin position="184"/>
        <end position="413"/>
    </location>
</feature>
<dbReference type="InterPro" id="IPR044398">
    <property type="entry name" value="Globin-sensor_dom"/>
</dbReference>
<reference evidence="5 8" key="1">
    <citation type="submission" date="2014-07" db="EMBL/GenBank/DDBJ databases">
        <title>Draft genome sequence of Thalassospira xiamenensis IB13.</title>
        <authorList>
            <person name="Lai Q."/>
            <person name="Shao Z."/>
        </authorList>
    </citation>
    <scope>NUCLEOTIDE SEQUENCE [LARGE SCALE GENOMIC DNA]</scope>
    <source>
        <strain evidence="5 8">IB13</strain>
    </source>
</reference>
<dbReference type="Pfam" id="PF11563">
    <property type="entry name" value="Protoglobin"/>
    <property type="match status" value="1"/>
</dbReference>
<dbReference type="InterPro" id="IPR012292">
    <property type="entry name" value="Globin/Proto"/>
</dbReference>
<dbReference type="Gene3D" id="1.10.287.950">
    <property type="entry name" value="Methyl-accepting chemotaxis protein"/>
    <property type="match status" value="1"/>
</dbReference>
<dbReference type="RefSeq" id="WP_062951427.1">
    <property type="nucleotide sequence ID" value="NZ_JALLPZ010000003.1"/>
</dbReference>
<dbReference type="SUPFAM" id="SSF58104">
    <property type="entry name" value="Methyl-accepting chemotaxis protein (MCP) signaling domain"/>
    <property type="match status" value="1"/>
</dbReference>
<dbReference type="GO" id="GO:0007165">
    <property type="term" value="P:signal transduction"/>
    <property type="evidence" value="ECO:0007669"/>
    <property type="project" value="UniProtKB-KW"/>
</dbReference>
<evidence type="ECO:0000256" key="1">
    <source>
        <dbReference type="ARBA" id="ARBA00023224"/>
    </source>
</evidence>
<dbReference type="EMBL" id="JPWJ01000019">
    <property type="protein sequence ID" value="RCK44140.1"/>
    <property type="molecule type" value="Genomic_DNA"/>
</dbReference>
<evidence type="ECO:0000313" key="5">
    <source>
        <dbReference type="EMBL" id="RCK44140.1"/>
    </source>
</evidence>
<evidence type="ECO:0000313" key="8">
    <source>
        <dbReference type="Proteomes" id="UP000252266"/>
    </source>
</evidence>
<dbReference type="PRINTS" id="PR00260">
    <property type="entry name" value="CHEMTRNSDUCR"/>
</dbReference>
<dbReference type="Gene3D" id="1.10.490.10">
    <property type="entry name" value="Globins"/>
    <property type="match status" value="1"/>
</dbReference>
<evidence type="ECO:0000259" key="4">
    <source>
        <dbReference type="PROSITE" id="PS50111"/>
    </source>
</evidence>
<dbReference type="GO" id="GO:0019825">
    <property type="term" value="F:oxygen binding"/>
    <property type="evidence" value="ECO:0007669"/>
    <property type="project" value="InterPro"/>
</dbReference>
<evidence type="ECO:0000256" key="2">
    <source>
        <dbReference type="ARBA" id="ARBA00029447"/>
    </source>
</evidence>